<organism evidence="1 2">
    <name type="scientific">Alicyclobacillus mali</name>
    <name type="common">ex Roth et al. 2021</name>
    <dbReference type="NCBI Taxonomy" id="1123961"/>
    <lineage>
        <taxon>Bacteria</taxon>
        <taxon>Bacillati</taxon>
        <taxon>Bacillota</taxon>
        <taxon>Bacilli</taxon>
        <taxon>Bacillales</taxon>
        <taxon>Alicyclobacillaceae</taxon>
        <taxon>Alicyclobacillus</taxon>
    </lineage>
</organism>
<comment type="caution">
    <text evidence="1">The sequence shown here is derived from an EMBL/GenBank/DDBJ whole genome shotgun (WGS) entry which is preliminary data.</text>
</comment>
<dbReference type="Proteomes" id="UP000642910">
    <property type="component" value="Unassembled WGS sequence"/>
</dbReference>
<evidence type="ECO:0000313" key="2">
    <source>
        <dbReference type="Proteomes" id="UP000642910"/>
    </source>
</evidence>
<dbReference type="RefSeq" id="WP_195867303.1">
    <property type="nucleotide sequence ID" value="NZ_JADPKZ010000035.1"/>
</dbReference>
<proteinExistence type="predicted"/>
<keyword evidence="2" id="KW-1185">Reference proteome</keyword>
<dbReference type="NCBIfam" id="TIGR02570">
    <property type="entry name" value="cas7_GSU0053"/>
    <property type="match status" value="1"/>
</dbReference>
<accession>A0ABS0F1X0</accession>
<sequence>MNVKTLAQMVMEDAAIRRRQRLQPIGGKGDKIFPPTYPGEFQNDPPRHVFERRMVDGQEVWCALVDSVQSQANRMEEALADAVRHDGLSISHVVVDFRDRGLLGLSEITSLEAPHRIYDAILRDSLMDGKPFMESEVGLRLAQASPSDATALLETSPTALVFGAWHSTGSGGGLGAKFARCLTSEIVAIGVPVEEIPRRDGTVVVRTAGRRTGSRIDPLGILKKVQVYKHKDRKDVWDVRAELVGKDAKQVRPSEINHGNIAPTVEPLGITCDYLEQTFVLTFAGLRRLRFGGDHRDIAARTLLAALGLLAALEQDRNGYALRSRCDLVPERPAPFEVVHPDGSTDAVKLDLAAARALYEEAFANAEAAGFRLRREPIRLVPQDKLVAIVKESQQLALSGQGGEAEEEK</sequence>
<name>A0ABS0F1X0_9BACL</name>
<protein>
    <submittedName>
        <fullName evidence="1">Type I-U CRISPR-associated protein Cas7</fullName>
    </submittedName>
</protein>
<dbReference type="InterPro" id="IPR013403">
    <property type="entry name" value="CRISPR-assoc_prot_Csb1/Cas7u"/>
</dbReference>
<evidence type="ECO:0000313" key="1">
    <source>
        <dbReference type="EMBL" id="MBF8377290.1"/>
    </source>
</evidence>
<dbReference type="Pfam" id="PF09617">
    <property type="entry name" value="Cas_GSU0053"/>
    <property type="match status" value="1"/>
</dbReference>
<dbReference type="EMBL" id="JADPKZ010000035">
    <property type="protein sequence ID" value="MBF8377290.1"/>
    <property type="molecule type" value="Genomic_DNA"/>
</dbReference>
<reference evidence="1 2" key="1">
    <citation type="submission" date="2020-11" db="EMBL/GenBank/DDBJ databases">
        <title>Genomic insight of Alicyclobacillus mali FL 18 reveals a new arsenic-resistant strain, with potential in environmental biotechnology.</title>
        <authorList>
            <person name="Fiorentino G."/>
            <person name="Gallo G."/>
            <person name="Aulitto M."/>
        </authorList>
    </citation>
    <scope>NUCLEOTIDE SEQUENCE [LARGE SCALE GENOMIC DNA]</scope>
    <source>
        <strain evidence="1 2">FL 18</strain>
    </source>
</reference>
<gene>
    <name evidence="1" type="primary">cas7u</name>
    <name evidence="1" type="ORF">IW967_05320</name>
</gene>